<dbReference type="GO" id="GO:0009535">
    <property type="term" value="C:chloroplast thylakoid membrane"/>
    <property type="evidence" value="ECO:0007669"/>
    <property type="project" value="EnsemblPlants"/>
</dbReference>
<evidence type="ECO:0000256" key="1">
    <source>
        <dbReference type="ARBA" id="ARBA00004141"/>
    </source>
</evidence>
<dbReference type="OMA" id="KYPWATE"/>
<comment type="catalytic activity">
    <reaction evidence="12">
        <text>a plastoquinone + NADH + (n+1) H(+)(in) = a plastoquinol + NAD(+) + n H(+)(out)</text>
        <dbReference type="Rhea" id="RHEA:42608"/>
        <dbReference type="Rhea" id="RHEA-COMP:9561"/>
        <dbReference type="Rhea" id="RHEA-COMP:9562"/>
        <dbReference type="ChEBI" id="CHEBI:15378"/>
        <dbReference type="ChEBI" id="CHEBI:17757"/>
        <dbReference type="ChEBI" id="CHEBI:57540"/>
        <dbReference type="ChEBI" id="CHEBI:57945"/>
        <dbReference type="ChEBI" id="CHEBI:62192"/>
    </reaction>
</comment>
<dbReference type="STRING" id="49390.A0A068TXN2"/>
<keyword evidence="9" id="KW-0793">Thylakoid</keyword>
<organism evidence="15 16">
    <name type="scientific">Coffea canephora</name>
    <name type="common">Robusta coffee</name>
    <dbReference type="NCBI Taxonomy" id="49390"/>
    <lineage>
        <taxon>Eukaryota</taxon>
        <taxon>Viridiplantae</taxon>
        <taxon>Streptophyta</taxon>
        <taxon>Embryophyta</taxon>
        <taxon>Tracheophyta</taxon>
        <taxon>Spermatophyta</taxon>
        <taxon>Magnoliopsida</taxon>
        <taxon>eudicotyledons</taxon>
        <taxon>Gunneridae</taxon>
        <taxon>Pentapetalae</taxon>
        <taxon>asterids</taxon>
        <taxon>lamiids</taxon>
        <taxon>Gentianales</taxon>
        <taxon>Rubiaceae</taxon>
        <taxon>Ixoroideae</taxon>
        <taxon>Gardenieae complex</taxon>
        <taxon>Bertiereae - Coffeeae clade</taxon>
        <taxon>Coffeeae</taxon>
        <taxon>Coffea</taxon>
    </lineage>
</organism>
<reference evidence="16" key="1">
    <citation type="journal article" date="2014" name="Science">
        <title>The coffee genome provides insight into the convergent evolution of caffeine biosynthesis.</title>
        <authorList>
            <person name="Denoeud F."/>
            <person name="Carretero-Paulet L."/>
            <person name="Dereeper A."/>
            <person name="Droc G."/>
            <person name="Guyot R."/>
            <person name="Pietrella M."/>
            <person name="Zheng C."/>
            <person name="Alberti A."/>
            <person name="Anthony F."/>
            <person name="Aprea G."/>
            <person name="Aury J.M."/>
            <person name="Bento P."/>
            <person name="Bernard M."/>
            <person name="Bocs S."/>
            <person name="Campa C."/>
            <person name="Cenci A."/>
            <person name="Combes M.C."/>
            <person name="Crouzillat D."/>
            <person name="Da Silva C."/>
            <person name="Daddiego L."/>
            <person name="De Bellis F."/>
            <person name="Dussert S."/>
            <person name="Garsmeur O."/>
            <person name="Gayraud T."/>
            <person name="Guignon V."/>
            <person name="Jahn K."/>
            <person name="Jamilloux V."/>
            <person name="Joet T."/>
            <person name="Labadie K."/>
            <person name="Lan T."/>
            <person name="Leclercq J."/>
            <person name="Lepelley M."/>
            <person name="Leroy T."/>
            <person name="Li L.T."/>
            <person name="Librado P."/>
            <person name="Lopez L."/>
            <person name="Munoz A."/>
            <person name="Noel B."/>
            <person name="Pallavicini A."/>
            <person name="Perrotta G."/>
            <person name="Poncet V."/>
            <person name="Pot D."/>
            <person name="Priyono X."/>
            <person name="Rigoreau M."/>
            <person name="Rouard M."/>
            <person name="Rozas J."/>
            <person name="Tranchant-Dubreuil C."/>
            <person name="VanBuren R."/>
            <person name="Zhang Q."/>
            <person name="Andrade A.C."/>
            <person name="Argout X."/>
            <person name="Bertrand B."/>
            <person name="de Kochko A."/>
            <person name="Graziosi G."/>
            <person name="Henry R.J."/>
            <person name="Jayarama X."/>
            <person name="Ming R."/>
            <person name="Nagai C."/>
            <person name="Rounsley S."/>
            <person name="Sankoff D."/>
            <person name="Giuliano G."/>
            <person name="Albert V.A."/>
            <person name="Wincker P."/>
            <person name="Lashermes P."/>
        </authorList>
    </citation>
    <scope>NUCLEOTIDE SEQUENCE [LARGE SCALE GENOMIC DNA]</scope>
    <source>
        <strain evidence="16">cv. DH200-94</strain>
    </source>
</reference>
<feature type="region of interest" description="Disordered" evidence="13">
    <location>
        <begin position="161"/>
        <end position="187"/>
    </location>
</feature>
<accession>A0A068TXN2</accession>
<dbReference type="GO" id="GO:0048038">
    <property type="term" value="F:quinone binding"/>
    <property type="evidence" value="ECO:0007669"/>
    <property type="project" value="UniProtKB-KW"/>
</dbReference>
<evidence type="ECO:0000256" key="8">
    <source>
        <dbReference type="ARBA" id="ARBA00023027"/>
    </source>
</evidence>
<evidence type="ECO:0000313" key="15">
    <source>
        <dbReference type="EMBL" id="CDP00807.1"/>
    </source>
</evidence>
<dbReference type="PANTHER" id="PTHR36727:SF2">
    <property type="entry name" value="NAD(P)H-QUINONE OXIDOREDUCTASE SUBUNIT L, CHLOROPLASTIC"/>
    <property type="match status" value="1"/>
</dbReference>
<feature type="transmembrane region" description="Helical" evidence="14">
    <location>
        <begin position="91"/>
        <end position="114"/>
    </location>
</feature>
<gene>
    <name evidence="15" type="ORF">GSCOC_T00032900001</name>
</gene>
<evidence type="ECO:0000256" key="10">
    <source>
        <dbReference type="ARBA" id="ARBA00023136"/>
    </source>
</evidence>
<dbReference type="PhylomeDB" id="A0A068TXN2"/>
<evidence type="ECO:0000256" key="7">
    <source>
        <dbReference type="ARBA" id="ARBA00022989"/>
    </source>
</evidence>
<keyword evidence="7 14" id="KW-1133">Transmembrane helix</keyword>
<evidence type="ECO:0000256" key="3">
    <source>
        <dbReference type="ARBA" id="ARBA00022719"/>
    </source>
</evidence>
<keyword evidence="8" id="KW-0520">NAD</keyword>
<evidence type="ECO:0000256" key="13">
    <source>
        <dbReference type="SAM" id="MobiDB-lite"/>
    </source>
</evidence>
<evidence type="ECO:0000256" key="14">
    <source>
        <dbReference type="SAM" id="Phobius"/>
    </source>
</evidence>
<name>A0A068TXN2_COFCA</name>
<dbReference type="OrthoDB" id="2016985at2759"/>
<dbReference type="GO" id="GO:0016655">
    <property type="term" value="F:oxidoreductase activity, acting on NAD(P)H, quinone or similar compound as acceptor"/>
    <property type="evidence" value="ECO:0007669"/>
    <property type="project" value="InterPro"/>
</dbReference>
<evidence type="ECO:0008006" key="17">
    <source>
        <dbReference type="Google" id="ProtNLM"/>
    </source>
</evidence>
<evidence type="ECO:0000256" key="6">
    <source>
        <dbReference type="ARBA" id="ARBA00022967"/>
    </source>
</evidence>
<dbReference type="AlphaFoldDB" id="A0A068TXN2"/>
<dbReference type="PANTHER" id="PTHR36727">
    <property type="entry name" value="NAD(P)H-QUINONE OXIDOREDUCTASE SUBUNIT L, CHLOROPLASTIC"/>
    <property type="match status" value="1"/>
</dbReference>
<keyword evidence="2 14" id="KW-0812">Transmembrane</keyword>
<evidence type="ECO:0000256" key="12">
    <source>
        <dbReference type="ARBA" id="ARBA00048026"/>
    </source>
</evidence>
<protein>
    <recommendedName>
        <fullName evidence="17">NAD(P)H-quinone oxidoreductase subunit L, chloroplastic</fullName>
    </recommendedName>
</protein>
<feature type="transmembrane region" description="Helical" evidence="14">
    <location>
        <begin position="126"/>
        <end position="146"/>
    </location>
</feature>
<dbReference type="Pfam" id="PF10716">
    <property type="entry name" value="NdhL"/>
    <property type="match status" value="1"/>
</dbReference>
<proteinExistence type="predicted"/>
<keyword evidence="6" id="KW-1278">Translocase</keyword>
<dbReference type="GO" id="GO:0010258">
    <property type="term" value="P:NADH dehydrogenase complex (plastoquinone) assembly"/>
    <property type="evidence" value="ECO:0007669"/>
    <property type="project" value="EnsemblPlants"/>
</dbReference>
<evidence type="ECO:0000256" key="2">
    <source>
        <dbReference type="ARBA" id="ARBA00022692"/>
    </source>
</evidence>
<comment type="catalytic activity">
    <reaction evidence="11">
        <text>a plastoquinone + NADPH + (n+1) H(+)(in) = a plastoquinol + NADP(+) + n H(+)(out)</text>
        <dbReference type="Rhea" id="RHEA:42612"/>
        <dbReference type="Rhea" id="RHEA-COMP:9561"/>
        <dbReference type="Rhea" id="RHEA-COMP:9562"/>
        <dbReference type="ChEBI" id="CHEBI:15378"/>
        <dbReference type="ChEBI" id="CHEBI:17757"/>
        <dbReference type="ChEBI" id="CHEBI:57783"/>
        <dbReference type="ChEBI" id="CHEBI:58349"/>
        <dbReference type="ChEBI" id="CHEBI:62192"/>
    </reaction>
</comment>
<keyword evidence="16" id="KW-1185">Reference proteome</keyword>
<keyword evidence="4" id="KW-0521">NADP</keyword>
<evidence type="ECO:0000313" key="16">
    <source>
        <dbReference type="Proteomes" id="UP000295252"/>
    </source>
</evidence>
<evidence type="ECO:0000256" key="5">
    <source>
        <dbReference type="ARBA" id="ARBA00022957"/>
    </source>
</evidence>
<dbReference type="FunCoup" id="A0A068TXN2">
    <property type="interactions" value="698"/>
</dbReference>
<keyword evidence="3" id="KW-0874">Quinone</keyword>
<keyword evidence="10 14" id="KW-0472">Membrane</keyword>
<dbReference type="EMBL" id="HG739089">
    <property type="protein sequence ID" value="CDP00807.1"/>
    <property type="molecule type" value="Genomic_DNA"/>
</dbReference>
<dbReference type="Gramene" id="CDP00807">
    <property type="protein sequence ID" value="CDP00807"/>
    <property type="gene ID" value="GSCOC_T00032900001"/>
</dbReference>
<dbReference type="GO" id="GO:0010598">
    <property type="term" value="C:NAD(P)H dehydrogenase complex (plastoquinone)"/>
    <property type="evidence" value="ECO:0007669"/>
    <property type="project" value="EnsemblPlants"/>
</dbReference>
<evidence type="ECO:0000256" key="9">
    <source>
        <dbReference type="ARBA" id="ARBA00023078"/>
    </source>
</evidence>
<evidence type="ECO:0000256" key="11">
    <source>
        <dbReference type="ARBA" id="ARBA00047726"/>
    </source>
</evidence>
<keyword evidence="5" id="KW-0618">Plastoquinone</keyword>
<dbReference type="InterPro" id="IPR019654">
    <property type="entry name" value="NADH-quinone_OxRdatse_su_L"/>
</dbReference>
<dbReference type="Proteomes" id="UP000295252">
    <property type="component" value="Chromosome III"/>
</dbReference>
<evidence type="ECO:0000256" key="4">
    <source>
        <dbReference type="ARBA" id="ARBA00022857"/>
    </source>
</evidence>
<sequence>MSSSLSFQFTKALPPRLPSQSKSPPLLIVCKRKIPPPSKLKAQRSLSTEPIKNIGTAIPSLAIQAGAFFATVAEPALAVTGVNDEEDLITILIQLGICAFIYFIVFPPIIMNWLRIRWYKRGFVEMYFQFMFVFIFFPGLLLWAPFLNFRKFPRDPSMKYPWSTPENPSQIKGASRKYPWATPEDYE</sequence>
<dbReference type="InParanoid" id="A0A068TXN2"/>
<comment type="subcellular location">
    <subcellularLocation>
        <location evidence="1">Membrane</location>
        <topology evidence="1">Multi-pass membrane protein</topology>
    </subcellularLocation>
</comment>